<evidence type="ECO:0000256" key="1">
    <source>
        <dbReference type="SAM" id="Phobius"/>
    </source>
</evidence>
<keyword evidence="1" id="KW-0812">Transmembrane</keyword>
<reference evidence="2 3" key="1">
    <citation type="submission" date="2021-08" db="EMBL/GenBank/DDBJ databases">
        <title>Lysobacter sp. strain CJ11 Genome sequencing and assembly.</title>
        <authorList>
            <person name="Kim I."/>
        </authorList>
    </citation>
    <scope>NUCLEOTIDE SEQUENCE [LARGE SCALE GENOMIC DNA]</scope>
    <source>
        <strain evidence="2 3">CJ11</strain>
    </source>
</reference>
<dbReference type="EMBL" id="CP080544">
    <property type="protein sequence ID" value="QYR53522.1"/>
    <property type="molecule type" value="Genomic_DNA"/>
</dbReference>
<evidence type="ECO:0000313" key="2">
    <source>
        <dbReference type="EMBL" id="QYR53522.1"/>
    </source>
</evidence>
<evidence type="ECO:0000313" key="3">
    <source>
        <dbReference type="Proteomes" id="UP000824755"/>
    </source>
</evidence>
<feature type="transmembrane region" description="Helical" evidence="1">
    <location>
        <begin position="42"/>
        <end position="61"/>
    </location>
</feature>
<keyword evidence="1" id="KW-1133">Transmembrane helix</keyword>
<evidence type="ECO:0008006" key="4">
    <source>
        <dbReference type="Google" id="ProtNLM"/>
    </source>
</evidence>
<dbReference type="RefSeq" id="WP_220380338.1">
    <property type="nucleotide sequence ID" value="NZ_CP080544.1"/>
</dbReference>
<sequence>MNTEHRLDQRARDLHAVGLAHVPFSVTTRLHPQATTPARHGIWRPVMAGAMVFALAAVGILQLQSPTRKPAPAAIATAPSAGLPVASPTTAMDNDPEFYAWLGSDANALHLEK</sequence>
<accession>A0ABX8WRR7</accession>
<dbReference type="Proteomes" id="UP000824755">
    <property type="component" value="Chromosome"/>
</dbReference>
<proteinExistence type="predicted"/>
<organism evidence="2 3">
    <name type="scientific">Lysobacter soyae</name>
    <dbReference type="NCBI Taxonomy" id="2764185"/>
    <lineage>
        <taxon>Bacteria</taxon>
        <taxon>Pseudomonadati</taxon>
        <taxon>Pseudomonadota</taxon>
        <taxon>Gammaproteobacteria</taxon>
        <taxon>Lysobacterales</taxon>
        <taxon>Lysobacteraceae</taxon>
        <taxon>Lysobacter</taxon>
    </lineage>
</organism>
<keyword evidence="1" id="KW-0472">Membrane</keyword>
<keyword evidence="3" id="KW-1185">Reference proteome</keyword>
<protein>
    <recommendedName>
        <fullName evidence="4">DUF3619 family protein</fullName>
    </recommendedName>
</protein>
<name>A0ABX8WRR7_9GAMM</name>
<gene>
    <name evidence="2" type="ORF">H8L67_03180</name>
</gene>